<proteinExistence type="inferred from homology"/>
<accession>A0ABP8D7R1</accession>
<evidence type="ECO:0000256" key="1">
    <source>
        <dbReference type="ARBA" id="ARBA00006442"/>
    </source>
</evidence>
<comment type="caution">
    <text evidence="6">The sequence shown here is derived from an EMBL/GenBank/DDBJ whole genome shotgun (WGS) entry which is preliminary data.</text>
</comment>
<keyword evidence="2" id="KW-0285">Flavoprotein</keyword>
<dbReference type="PANTHER" id="PTHR43735">
    <property type="entry name" value="APOPTOSIS-INDUCING FACTOR 1"/>
    <property type="match status" value="1"/>
</dbReference>
<dbReference type="InterPro" id="IPR023753">
    <property type="entry name" value="FAD/NAD-binding_dom"/>
</dbReference>
<organism evidence="6 7">
    <name type="scientific">Dactylosporangium darangshiense</name>
    <dbReference type="NCBI Taxonomy" id="579108"/>
    <lineage>
        <taxon>Bacteria</taxon>
        <taxon>Bacillati</taxon>
        <taxon>Actinomycetota</taxon>
        <taxon>Actinomycetes</taxon>
        <taxon>Micromonosporales</taxon>
        <taxon>Micromonosporaceae</taxon>
        <taxon>Dactylosporangium</taxon>
    </lineage>
</organism>
<dbReference type="PANTHER" id="PTHR43735:SF3">
    <property type="entry name" value="FERROPTOSIS SUPPRESSOR PROTEIN 1"/>
    <property type="match status" value="1"/>
</dbReference>
<reference evidence="7" key="1">
    <citation type="journal article" date="2019" name="Int. J. Syst. Evol. Microbiol.">
        <title>The Global Catalogue of Microorganisms (GCM) 10K type strain sequencing project: providing services to taxonomists for standard genome sequencing and annotation.</title>
        <authorList>
            <consortium name="The Broad Institute Genomics Platform"/>
            <consortium name="The Broad Institute Genome Sequencing Center for Infectious Disease"/>
            <person name="Wu L."/>
            <person name="Ma J."/>
        </authorList>
    </citation>
    <scope>NUCLEOTIDE SEQUENCE [LARGE SCALE GENOMIC DNA]</scope>
    <source>
        <strain evidence="7">JCM 17441</strain>
    </source>
</reference>
<dbReference type="Proteomes" id="UP001500620">
    <property type="component" value="Unassembled WGS sequence"/>
</dbReference>
<dbReference type="Gene3D" id="3.50.50.100">
    <property type="match status" value="1"/>
</dbReference>
<gene>
    <name evidence="6" type="ORF">GCM10022255_033760</name>
</gene>
<name>A0ABP8D7R1_9ACTN</name>
<evidence type="ECO:0000256" key="4">
    <source>
        <dbReference type="ARBA" id="ARBA00023002"/>
    </source>
</evidence>
<keyword evidence="3" id="KW-0274">FAD</keyword>
<keyword evidence="7" id="KW-1185">Reference proteome</keyword>
<sequence>MVGGGYGGITAAKALDDVADVTLVEPRETFVHNVAALRAAVRPEWVPRLFIRYDGLLARGRVVRDRAASVRPGAVELESGEVLPADYIVLATGTTYPFPAKIDTTDAAAAADRLHRLRGELERASGVLLLGAGPVGLEFAGEIAAEWPGKPVTVVDPHADLVSGRFPGEFRARLREQLAGLGVRLLLGTSLAEPPATAPGLVAPFTVRTRSGDVVAADLWFACHGAATGTGYLGAELAGARRADGRLEVTEHLRVAGQETVFAVGDVTGVPEMKTGRLAQQHAEVAAANIRRLIEGDSQLQVYAPQPDAIVLPLGPAGGMSYAPEAGVLGPQETAQIKATFFIEGYLDLLGAADAAMLPSGS</sequence>
<evidence type="ECO:0000313" key="6">
    <source>
        <dbReference type="EMBL" id="GAA4249469.1"/>
    </source>
</evidence>
<keyword evidence="4" id="KW-0560">Oxidoreductase</keyword>
<dbReference type="Pfam" id="PF07992">
    <property type="entry name" value="Pyr_redox_2"/>
    <property type="match status" value="1"/>
</dbReference>
<evidence type="ECO:0000256" key="3">
    <source>
        <dbReference type="ARBA" id="ARBA00022827"/>
    </source>
</evidence>
<dbReference type="EMBL" id="BAABAT010000007">
    <property type="protein sequence ID" value="GAA4249469.1"/>
    <property type="molecule type" value="Genomic_DNA"/>
</dbReference>
<comment type="similarity">
    <text evidence="1">Belongs to the FAD-dependent oxidoreductase family.</text>
</comment>
<protein>
    <recommendedName>
        <fullName evidence="5">FAD/NAD(P)-binding domain-containing protein</fullName>
    </recommendedName>
</protein>
<evidence type="ECO:0000313" key="7">
    <source>
        <dbReference type="Proteomes" id="UP001500620"/>
    </source>
</evidence>
<evidence type="ECO:0000256" key="2">
    <source>
        <dbReference type="ARBA" id="ARBA00022630"/>
    </source>
</evidence>
<dbReference type="InterPro" id="IPR036188">
    <property type="entry name" value="FAD/NAD-bd_sf"/>
</dbReference>
<evidence type="ECO:0000259" key="5">
    <source>
        <dbReference type="Pfam" id="PF07992"/>
    </source>
</evidence>
<dbReference type="SUPFAM" id="SSF51905">
    <property type="entry name" value="FAD/NAD(P)-binding domain"/>
    <property type="match status" value="1"/>
</dbReference>
<feature type="domain" description="FAD/NAD(P)-binding" evidence="5">
    <location>
        <begin position="2"/>
        <end position="276"/>
    </location>
</feature>